<dbReference type="EMBL" id="AAEW02000005">
    <property type="protein sequence ID" value="EAT16397.1"/>
    <property type="molecule type" value="Genomic_DNA"/>
</dbReference>
<sequence>MNYAIRLLLIAVLLCAGCAKTGHHYTDPAVGLGYIKKIAILPLENFTARKGIEERSRELLTTRILGHGLYEVVEKGELHRFLRDEIRSNEKELIDQRVAKRMAREFNIEAYIAGSVDEFTEVRNGSYTYPEIAISLRMVDIKTGNVVWKASHHANGYSTAGRLFGLTAEDTNSVLFRLIDDLLATLSES</sequence>
<dbReference type="AlphaFoldDB" id="Q1K1J1"/>
<evidence type="ECO:0000313" key="2">
    <source>
        <dbReference type="EMBL" id="EAT16397.1"/>
    </source>
</evidence>
<keyword evidence="2" id="KW-0449">Lipoprotein</keyword>
<dbReference type="OrthoDB" id="9791579at2"/>
<dbReference type="Gene3D" id="3.40.50.10610">
    <property type="entry name" value="ABC-type transport auxiliary lipoprotein component"/>
    <property type="match status" value="1"/>
</dbReference>
<reference evidence="2" key="2">
    <citation type="submission" date="2006-05" db="EMBL/GenBank/DDBJ databases">
        <title>Sequencing of the draft genome and assembly of Desulfuromonas acetoxidans DSM 684.</title>
        <authorList>
            <consortium name="US DOE Joint Genome Institute (JGI-PGF)"/>
            <person name="Copeland A."/>
            <person name="Lucas S."/>
            <person name="Lapidus A."/>
            <person name="Barry K."/>
            <person name="Detter J.C."/>
            <person name="Glavina del Rio T."/>
            <person name="Hammon N."/>
            <person name="Israni S."/>
            <person name="Dalin E."/>
            <person name="Tice H."/>
            <person name="Bruce D."/>
            <person name="Pitluck S."/>
            <person name="Richardson P."/>
        </authorList>
    </citation>
    <scope>NUCLEOTIDE SEQUENCE [LARGE SCALE GENOMIC DNA]</scope>
    <source>
        <strain evidence="2">DSM 684</strain>
    </source>
</reference>
<dbReference type="InterPro" id="IPR014094">
    <property type="entry name" value="LpoB"/>
</dbReference>
<dbReference type="RefSeq" id="WP_005999029.1">
    <property type="nucleotide sequence ID" value="NZ_AAEW02000005.1"/>
</dbReference>
<keyword evidence="1" id="KW-0732">Signal</keyword>
<keyword evidence="3" id="KW-1185">Reference proteome</keyword>
<evidence type="ECO:0000256" key="1">
    <source>
        <dbReference type="SAM" id="SignalP"/>
    </source>
</evidence>
<feature type="chain" id="PRO_5004192724" evidence="1">
    <location>
        <begin position="22"/>
        <end position="189"/>
    </location>
</feature>
<accession>Q1K1J1</accession>
<feature type="signal peptide" evidence="1">
    <location>
        <begin position="1"/>
        <end position="21"/>
    </location>
</feature>
<organism evidence="2 3">
    <name type="scientific">Desulfuromonas acetoxidans (strain DSM 684 / 11070)</name>
    <dbReference type="NCBI Taxonomy" id="281689"/>
    <lineage>
        <taxon>Bacteria</taxon>
        <taxon>Pseudomonadati</taxon>
        <taxon>Thermodesulfobacteriota</taxon>
        <taxon>Desulfuromonadia</taxon>
        <taxon>Desulfuromonadales</taxon>
        <taxon>Desulfuromonadaceae</taxon>
        <taxon>Desulfuromonas</taxon>
    </lineage>
</organism>
<name>Q1K1J1_DESA6</name>
<gene>
    <name evidence="2" type="ORF">Dace_1861</name>
</gene>
<evidence type="ECO:0000313" key="3">
    <source>
        <dbReference type="Proteomes" id="UP000005695"/>
    </source>
</evidence>
<reference evidence="2" key="1">
    <citation type="submission" date="2006-05" db="EMBL/GenBank/DDBJ databases">
        <title>Annotation of the draft genome assembly of Desulfuromonas acetoxidans DSM 684.</title>
        <authorList>
            <consortium name="US DOE Joint Genome Institute (JGI-ORNL)"/>
            <person name="Larimer F."/>
            <person name="Land M."/>
            <person name="Hauser L."/>
        </authorList>
    </citation>
    <scope>NUCLEOTIDE SEQUENCE [LARGE SCALE GENOMIC DNA]</scope>
    <source>
        <strain evidence="2">DSM 684</strain>
    </source>
</reference>
<proteinExistence type="predicted"/>
<comment type="caution">
    <text evidence="2">The sequence shown here is derived from an EMBL/GenBank/DDBJ whole genome shotgun (WGS) entry which is preliminary data.</text>
</comment>
<protein>
    <submittedName>
        <fullName evidence="2">Lipoprotein, putative</fullName>
    </submittedName>
</protein>
<dbReference type="Proteomes" id="UP000005695">
    <property type="component" value="Unassembled WGS sequence"/>
</dbReference>
<dbReference type="Pfam" id="PF13036">
    <property type="entry name" value="LpoB"/>
    <property type="match status" value="1"/>
</dbReference>